<dbReference type="InterPro" id="IPR023614">
    <property type="entry name" value="Porin_dom_sf"/>
</dbReference>
<reference evidence="1" key="1">
    <citation type="submission" date="2018-06" db="EMBL/GenBank/DDBJ databases">
        <authorList>
            <person name="Zhirakovskaya E."/>
        </authorList>
    </citation>
    <scope>NUCLEOTIDE SEQUENCE</scope>
</reference>
<evidence type="ECO:0000313" key="1">
    <source>
        <dbReference type="EMBL" id="VAW57051.1"/>
    </source>
</evidence>
<sequence length="388" mass="43246">GITKMNLQHKLIACALIGFAGMFTIQSANAIPSFAAKHDKKCSSCHTAWPQLNAKGRAFKEDGYRLESEVKEGTESPIEAESLRSIISLFLTARPYDKKDSGDLLLRALQEAELFVVGAIDDNFSGFMVFEAEDEIGFNVEIATATLAYRYNAEINLNLGYSQVFESDPYSFLSNSLRLTRGRPATIDRGFDGSDRLRDKRQQVTLTGRVAHKLFYSASFTGAPKNNEGEDPQGIAARIAYDIADDFMVGVFHWSGEELLTNSTSITEFTRNGFDFQVDVANTRFSGGYILATDETLGSTGETDNVAVSFQAFHTMRSKSGKPTWVPLVRYDSYERNDGADQFDELTLNVGYYFQENTKGFIEYWSQLATPDGVQEDNRLTLQMQVGF</sequence>
<feature type="non-terminal residue" evidence="1">
    <location>
        <position position="1"/>
    </location>
</feature>
<dbReference type="Gene3D" id="2.40.160.10">
    <property type="entry name" value="Porin"/>
    <property type="match status" value="1"/>
</dbReference>
<accession>A0A3B0WP09</accession>
<gene>
    <name evidence="1" type="ORF">MNBD_GAMMA07-801</name>
</gene>
<dbReference type="AlphaFoldDB" id="A0A3B0WP09"/>
<dbReference type="SUPFAM" id="SSF56935">
    <property type="entry name" value="Porins"/>
    <property type="match status" value="1"/>
</dbReference>
<protein>
    <recommendedName>
        <fullName evidence="2">Cytochrome c domain-containing protein</fullName>
    </recommendedName>
</protein>
<organism evidence="1">
    <name type="scientific">hydrothermal vent metagenome</name>
    <dbReference type="NCBI Taxonomy" id="652676"/>
    <lineage>
        <taxon>unclassified sequences</taxon>
        <taxon>metagenomes</taxon>
        <taxon>ecological metagenomes</taxon>
    </lineage>
</organism>
<evidence type="ECO:0008006" key="2">
    <source>
        <dbReference type="Google" id="ProtNLM"/>
    </source>
</evidence>
<dbReference type="EMBL" id="UOFF01000323">
    <property type="protein sequence ID" value="VAW57051.1"/>
    <property type="molecule type" value="Genomic_DNA"/>
</dbReference>
<proteinExistence type="predicted"/>
<name>A0A3B0WP09_9ZZZZ</name>